<dbReference type="InterPro" id="IPR003593">
    <property type="entry name" value="AAA+_ATPase"/>
</dbReference>
<keyword evidence="3 5" id="KW-0067">ATP-binding</keyword>
<evidence type="ECO:0000259" key="4">
    <source>
        <dbReference type="PROSITE" id="PS50893"/>
    </source>
</evidence>
<accession>A0ABW1LS59</accession>
<dbReference type="InterPro" id="IPR003439">
    <property type="entry name" value="ABC_transporter-like_ATP-bd"/>
</dbReference>
<evidence type="ECO:0000256" key="1">
    <source>
        <dbReference type="ARBA" id="ARBA00022448"/>
    </source>
</evidence>
<dbReference type="EMBL" id="JBHSRJ010000009">
    <property type="protein sequence ID" value="MFC6046200.1"/>
    <property type="molecule type" value="Genomic_DNA"/>
</dbReference>
<dbReference type="SUPFAM" id="SSF52540">
    <property type="entry name" value="P-loop containing nucleoside triphosphate hydrolases"/>
    <property type="match status" value="1"/>
</dbReference>
<dbReference type="RefSeq" id="WP_379160788.1">
    <property type="nucleotide sequence ID" value="NZ_JBHSRJ010000009.1"/>
</dbReference>
<dbReference type="SMART" id="SM00382">
    <property type="entry name" value="AAA"/>
    <property type="match status" value="1"/>
</dbReference>
<dbReference type="CDD" id="cd03219">
    <property type="entry name" value="ABC_Mj1267_LivG_branched"/>
    <property type="match status" value="1"/>
</dbReference>
<dbReference type="PANTHER" id="PTHR45772">
    <property type="entry name" value="CONSERVED COMPONENT OF ABC TRANSPORTER FOR NATURAL AMINO ACIDS-RELATED"/>
    <property type="match status" value="1"/>
</dbReference>
<name>A0ABW1LS59_9ACTN</name>
<evidence type="ECO:0000313" key="6">
    <source>
        <dbReference type="Proteomes" id="UP001596135"/>
    </source>
</evidence>
<comment type="caution">
    <text evidence="5">The sequence shown here is derived from an EMBL/GenBank/DDBJ whole genome shotgun (WGS) entry which is preliminary data.</text>
</comment>
<sequence>MTDRLRTDGLSVRYGGNLALDSVDLRIGEGELVGLIGPNGAGKTTYIDAVTGFTKSTGQVWVDEEELTSSKPHQRVNRGLGRTWQGAELYADLTVRENLEVGGGSHSLFSLLREVVTGRQSPPRAVDDVSDLLGITDILDRQPEDLSQGQRKSVDVGRALAAGSRVLCLDEPAAGLDSAESQQLGATLRQVVADGTSLLLVDHDMGLVLSVCDRIYVLDLGRVIAEGTPDEIRNSPAVIEAYLGADDTATVGGPDTNVEGAER</sequence>
<reference evidence="6" key="1">
    <citation type="journal article" date="2019" name="Int. J. Syst. Evol. Microbiol.">
        <title>The Global Catalogue of Microorganisms (GCM) 10K type strain sequencing project: providing services to taxonomists for standard genome sequencing and annotation.</title>
        <authorList>
            <consortium name="The Broad Institute Genomics Platform"/>
            <consortium name="The Broad Institute Genome Sequencing Center for Infectious Disease"/>
            <person name="Wu L."/>
            <person name="Ma J."/>
        </authorList>
    </citation>
    <scope>NUCLEOTIDE SEQUENCE [LARGE SCALE GENOMIC DNA]</scope>
    <source>
        <strain evidence="6">CCUG 54522</strain>
    </source>
</reference>
<dbReference type="InterPro" id="IPR027417">
    <property type="entry name" value="P-loop_NTPase"/>
</dbReference>
<keyword evidence="2" id="KW-0547">Nucleotide-binding</keyword>
<dbReference type="GO" id="GO:0005524">
    <property type="term" value="F:ATP binding"/>
    <property type="evidence" value="ECO:0007669"/>
    <property type="project" value="UniProtKB-KW"/>
</dbReference>
<keyword evidence="6" id="KW-1185">Reference proteome</keyword>
<keyword evidence="1" id="KW-0813">Transport</keyword>
<dbReference type="Gene3D" id="3.40.50.300">
    <property type="entry name" value="P-loop containing nucleotide triphosphate hydrolases"/>
    <property type="match status" value="1"/>
</dbReference>
<dbReference type="Proteomes" id="UP001596135">
    <property type="component" value="Unassembled WGS sequence"/>
</dbReference>
<dbReference type="PROSITE" id="PS50893">
    <property type="entry name" value="ABC_TRANSPORTER_2"/>
    <property type="match status" value="1"/>
</dbReference>
<dbReference type="Pfam" id="PF00005">
    <property type="entry name" value="ABC_tran"/>
    <property type="match status" value="1"/>
</dbReference>
<evidence type="ECO:0000256" key="3">
    <source>
        <dbReference type="ARBA" id="ARBA00022840"/>
    </source>
</evidence>
<proteinExistence type="predicted"/>
<dbReference type="Pfam" id="PF12399">
    <property type="entry name" value="BCA_ABC_TP_C"/>
    <property type="match status" value="1"/>
</dbReference>
<feature type="domain" description="ABC transporter" evidence="4">
    <location>
        <begin position="5"/>
        <end position="245"/>
    </location>
</feature>
<dbReference type="InterPro" id="IPR032823">
    <property type="entry name" value="BCA_ABC_TP_C"/>
</dbReference>
<gene>
    <name evidence="5" type="ORF">ACFPYL_24155</name>
</gene>
<organism evidence="5 6">
    <name type="scientific">Nocardioides hankookensis</name>
    <dbReference type="NCBI Taxonomy" id="443157"/>
    <lineage>
        <taxon>Bacteria</taxon>
        <taxon>Bacillati</taxon>
        <taxon>Actinomycetota</taxon>
        <taxon>Actinomycetes</taxon>
        <taxon>Propionibacteriales</taxon>
        <taxon>Nocardioidaceae</taxon>
        <taxon>Nocardioides</taxon>
    </lineage>
</organism>
<evidence type="ECO:0000256" key="2">
    <source>
        <dbReference type="ARBA" id="ARBA00022741"/>
    </source>
</evidence>
<protein>
    <submittedName>
        <fullName evidence="5">ABC transporter ATP-binding protein</fullName>
    </submittedName>
</protein>
<dbReference type="InterPro" id="IPR051120">
    <property type="entry name" value="ABC_AA/LPS_Transport"/>
</dbReference>
<evidence type="ECO:0000313" key="5">
    <source>
        <dbReference type="EMBL" id="MFC6046200.1"/>
    </source>
</evidence>